<dbReference type="Proteomes" id="UP000830835">
    <property type="component" value="Unassembled WGS sequence"/>
</dbReference>
<sequence length="93" mass="10169">MKHYLISWISAVLLSGPMLLLGVANEPAVAQSSAPAIRTEEAIQIARGVVPNGVIKEVELERKDGRLIWEIEFTNDIEVKIDANSGDIVDIDD</sequence>
<evidence type="ECO:0000259" key="1">
    <source>
        <dbReference type="Pfam" id="PF03413"/>
    </source>
</evidence>
<accession>A0ABT0C9Z0</accession>
<keyword evidence="3" id="KW-1185">Reference proteome</keyword>
<name>A0ABT0C9Z0_THEVL</name>
<evidence type="ECO:0000313" key="3">
    <source>
        <dbReference type="Proteomes" id="UP000830835"/>
    </source>
</evidence>
<dbReference type="Gene3D" id="3.10.450.40">
    <property type="match status" value="1"/>
</dbReference>
<reference evidence="2" key="1">
    <citation type="submission" date="2021-02" db="EMBL/GenBank/DDBJ databases">
        <title>The CRISPR/cas machinery reduction and long-range gene transfer in the hot spring cyanobacterium Synechococcus.</title>
        <authorList>
            <person name="Dvorak P."/>
            <person name="Jahodarova E."/>
            <person name="Hasler P."/>
            <person name="Poulickova A."/>
        </authorList>
    </citation>
    <scope>NUCLEOTIDE SEQUENCE</scope>
    <source>
        <strain evidence="2">Rupite</strain>
    </source>
</reference>
<gene>
    <name evidence="2" type="ORF">JX360_06600</name>
</gene>
<dbReference type="EMBL" id="JAFIRA010000012">
    <property type="protein sequence ID" value="MCJ2542576.1"/>
    <property type="molecule type" value="Genomic_DNA"/>
</dbReference>
<protein>
    <submittedName>
        <fullName evidence="2">PepSY domain-containing protein</fullName>
    </submittedName>
</protein>
<evidence type="ECO:0000313" key="2">
    <source>
        <dbReference type="EMBL" id="MCJ2542576.1"/>
    </source>
</evidence>
<organism evidence="2 3">
    <name type="scientific">Thermostichus vulcanus str. 'Rupite'</name>
    <dbReference type="NCBI Taxonomy" id="2813851"/>
    <lineage>
        <taxon>Bacteria</taxon>
        <taxon>Bacillati</taxon>
        <taxon>Cyanobacteriota</taxon>
        <taxon>Cyanophyceae</taxon>
        <taxon>Thermostichales</taxon>
        <taxon>Thermostichaceae</taxon>
        <taxon>Thermostichus</taxon>
    </lineage>
</organism>
<feature type="domain" description="PepSY" evidence="1">
    <location>
        <begin position="40"/>
        <end position="91"/>
    </location>
</feature>
<comment type="caution">
    <text evidence="2">The sequence shown here is derived from an EMBL/GenBank/DDBJ whole genome shotgun (WGS) entry which is preliminary data.</text>
</comment>
<dbReference type="Pfam" id="PF03413">
    <property type="entry name" value="PepSY"/>
    <property type="match status" value="1"/>
</dbReference>
<dbReference type="InterPro" id="IPR025711">
    <property type="entry name" value="PepSY"/>
</dbReference>
<proteinExistence type="predicted"/>
<dbReference type="RefSeq" id="WP_244349851.1">
    <property type="nucleotide sequence ID" value="NZ_JAFIRA010000012.1"/>
</dbReference>